<feature type="transmembrane region" description="Helical" evidence="1">
    <location>
        <begin position="150"/>
        <end position="170"/>
    </location>
</feature>
<feature type="transmembrane region" description="Helical" evidence="1">
    <location>
        <begin position="80"/>
        <end position="102"/>
    </location>
</feature>
<keyword evidence="1" id="KW-0472">Membrane</keyword>
<evidence type="ECO:0000256" key="1">
    <source>
        <dbReference type="SAM" id="Phobius"/>
    </source>
</evidence>
<feature type="transmembrane region" description="Helical" evidence="1">
    <location>
        <begin position="123"/>
        <end position="144"/>
    </location>
</feature>
<evidence type="ECO:0000313" key="2">
    <source>
        <dbReference type="EMBL" id="AFK63432.1"/>
    </source>
</evidence>
<reference evidence="3" key="2">
    <citation type="journal article" date="2013" name="PLoS ONE">
        <title>Genome implosion elicits host-confinement in Alcaligenaceae: evidence from the comparative genomics of Tetrathiobacter kashmirensis, a pathogen in the making.</title>
        <authorList>
            <person name="Ghosh W."/>
            <person name="Alam M."/>
            <person name="Roy C."/>
            <person name="Pyne P."/>
            <person name="George A."/>
            <person name="Chakraborty R."/>
            <person name="Majumder S."/>
            <person name="Agarwal A."/>
            <person name="Chakraborty S."/>
            <person name="Majumdar S."/>
            <person name="Gupta S.K."/>
        </authorList>
    </citation>
    <scope>NUCLEOTIDE SEQUENCE [LARGE SCALE GENOMIC DNA]</scope>
    <source>
        <strain evidence="3">WT001</strain>
    </source>
</reference>
<dbReference type="SUPFAM" id="SSF103501">
    <property type="entry name" value="Respiratory nitrate reductase 1 gamma chain"/>
    <property type="match status" value="1"/>
</dbReference>
<name>I3UEJ4_ADVKW</name>
<dbReference type="EMBL" id="CP003555">
    <property type="protein sequence ID" value="AFK63432.1"/>
    <property type="molecule type" value="Genomic_DNA"/>
</dbReference>
<accession>I3UEJ4</accession>
<protein>
    <submittedName>
        <fullName evidence="2">Tricarballylate utilization protein B</fullName>
    </submittedName>
</protein>
<sequence>MGEKPSLLLSWTHVRQGLSDAFSLKYLHGNVKTGCTYPDDNISPWRRRFHHLTFYGFMLCFAATVFGTIFHYVLGWQAPYAFFSLPKLTGTIGGISLALGTAGQFWLKRKADPDIRNISQMGMDYAFIVQLFLAAVTGLALMAFRETAALAPLLVIHLAVILSLFITMPFGKFVHGLYRSGALIKYAKEQPAATDVGGLNYNKGLIFRQVENNQTEGCSANGRTAKMKDLPFKSQIQFYASYHCRPI</sequence>
<dbReference type="HOGENOM" id="CLU_1122738_0_0_4"/>
<evidence type="ECO:0000313" key="3">
    <source>
        <dbReference type="Proteomes" id="UP000005267"/>
    </source>
</evidence>
<dbReference type="KEGG" id="aka:TKWG_17700"/>
<reference evidence="2 3" key="1">
    <citation type="journal article" date="2011" name="J. Bacteriol.">
        <title>Whole-genome shotgun sequencing of the sulfur-oxidizing chemoautotroph Tetrathiobacter kashmirensis.</title>
        <authorList>
            <person name="Ghosh W."/>
            <person name="George A."/>
            <person name="Agarwal A."/>
            <person name="Raj P."/>
            <person name="Alam M."/>
            <person name="Pyne P."/>
            <person name="Das Gupta S.K."/>
        </authorList>
    </citation>
    <scope>NUCLEOTIDE SEQUENCE [LARGE SCALE GENOMIC DNA]</scope>
    <source>
        <strain evidence="2 3">WT001</strain>
    </source>
</reference>
<proteinExistence type="predicted"/>
<keyword evidence="1" id="KW-1133">Transmembrane helix</keyword>
<dbReference type="Proteomes" id="UP000005267">
    <property type="component" value="Chromosome"/>
</dbReference>
<feature type="transmembrane region" description="Helical" evidence="1">
    <location>
        <begin position="52"/>
        <end position="74"/>
    </location>
</feature>
<keyword evidence="1" id="KW-0812">Transmembrane</keyword>
<gene>
    <name evidence="2" type="ordered locus">TKWG_17700</name>
</gene>
<keyword evidence="3" id="KW-1185">Reference proteome</keyword>
<organism evidence="2 3">
    <name type="scientific">Advenella kashmirensis (strain DSM 17095 / LMG 22695 / WT001)</name>
    <name type="common">Tetrathiobacter kashmirensis</name>
    <dbReference type="NCBI Taxonomy" id="1036672"/>
    <lineage>
        <taxon>Bacteria</taxon>
        <taxon>Pseudomonadati</taxon>
        <taxon>Pseudomonadota</taxon>
        <taxon>Betaproteobacteria</taxon>
        <taxon>Burkholderiales</taxon>
        <taxon>Alcaligenaceae</taxon>
    </lineage>
</organism>
<dbReference type="STRING" id="1036672.TKWG_17700"/>
<dbReference type="Gene3D" id="1.20.950.20">
    <property type="entry name" value="Transmembrane di-heme cytochromes, Chain C"/>
    <property type="match status" value="1"/>
</dbReference>
<dbReference type="InterPro" id="IPR036197">
    <property type="entry name" value="NarG-like_sf"/>
</dbReference>
<dbReference type="AlphaFoldDB" id="I3UEJ4"/>